<evidence type="ECO:0000313" key="5">
    <source>
        <dbReference type="Proteomes" id="UP001384579"/>
    </source>
</evidence>
<dbReference type="RefSeq" id="WP_340525801.1">
    <property type="nucleotide sequence ID" value="NZ_JBBLXS010000347.1"/>
</dbReference>
<evidence type="ECO:0000256" key="2">
    <source>
        <dbReference type="SAM" id="Phobius"/>
    </source>
</evidence>
<dbReference type="SUPFAM" id="SSF103481">
    <property type="entry name" value="Multidrug resistance efflux transporter EmrE"/>
    <property type="match status" value="2"/>
</dbReference>
<proteinExistence type="inferred from homology"/>
<feature type="transmembrane region" description="Helical" evidence="2">
    <location>
        <begin position="214"/>
        <end position="232"/>
    </location>
</feature>
<comment type="caution">
    <text evidence="4">The sequence shown here is derived from an EMBL/GenBank/DDBJ whole genome shotgun (WGS) entry which is preliminary data.</text>
</comment>
<keyword evidence="2" id="KW-1133">Transmembrane helix</keyword>
<dbReference type="PANTHER" id="PTHR22911:SF76">
    <property type="entry name" value="EAMA DOMAIN-CONTAINING PROTEIN"/>
    <property type="match status" value="1"/>
</dbReference>
<feature type="transmembrane region" description="Helical" evidence="2">
    <location>
        <begin position="161"/>
        <end position="178"/>
    </location>
</feature>
<dbReference type="EMBL" id="JBBLXS010000347">
    <property type="protein sequence ID" value="MEK0187372.1"/>
    <property type="molecule type" value="Genomic_DNA"/>
</dbReference>
<gene>
    <name evidence="4" type="ORF">WMG39_21320</name>
</gene>
<keyword evidence="2" id="KW-0812">Transmembrane</keyword>
<dbReference type="PANTHER" id="PTHR22911">
    <property type="entry name" value="ACYL-MALONYL CONDENSING ENZYME-RELATED"/>
    <property type="match status" value="1"/>
</dbReference>
<protein>
    <submittedName>
        <fullName evidence="4">DMT family transporter</fullName>
    </submittedName>
</protein>
<dbReference type="Gene3D" id="1.10.3730.20">
    <property type="match status" value="1"/>
</dbReference>
<sequence length="362" mass="39754">MSKQLEMPETNIDLQQERLEVNGLNPALKPQPKTSLVLANQDDDVNNDKPRDTQGKLWAIVSLSAALLAVSFAAIFIRLSEGEISANATVFNRLWIATLVFAVWNGVGEARRRISDAEPQGRSNYTLRDLMLLIAVGIVSSASLGFWAWSLTRTNVANSTVLRNLTPLFTTLGGWLLLGRRFDRRFLIGMAIALAGAIAIGFDDLQTAGENLTGDLAALLSAMFYAGNLLIAEHLRTKFPATTILMWRCFIGSLLILPLVLLAGDRIFPYSWQGWLAVIALAVICQAFGQGLLIHSLGRLSSGFVALFLLLEPVITAILAWILFCENLSLFNWLAFAVVLAGIYLAKFSNSADKKIKQKKFN</sequence>
<accession>A0ABU8YSD7</accession>
<feature type="domain" description="EamA" evidence="3">
    <location>
        <begin position="213"/>
        <end position="345"/>
    </location>
</feature>
<keyword evidence="2" id="KW-0472">Membrane</keyword>
<comment type="similarity">
    <text evidence="1">Belongs to the EamA transporter family.</text>
</comment>
<evidence type="ECO:0000256" key="1">
    <source>
        <dbReference type="ARBA" id="ARBA00007362"/>
    </source>
</evidence>
<feature type="domain" description="EamA" evidence="3">
    <location>
        <begin position="58"/>
        <end position="200"/>
    </location>
</feature>
<feature type="transmembrane region" description="Helical" evidence="2">
    <location>
        <begin position="304"/>
        <end position="324"/>
    </location>
</feature>
<feature type="transmembrane region" description="Helical" evidence="2">
    <location>
        <begin position="185"/>
        <end position="202"/>
    </location>
</feature>
<name>A0ABU8YSD7_9CYAN</name>
<dbReference type="InterPro" id="IPR000620">
    <property type="entry name" value="EamA_dom"/>
</dbReference>
<evidence type="ECO:0000313" key="4">
    <source>
        <dbReference type="EMBL" id="MEK0187372.1"/>
    </source>
</evidence>
<organism evidence="4 5">
    <name type="scientific">Microcoleus anatoxicus PTRS2</name>
    <dbReference type="NCBI Taxonomy" id="2705321"/>
    <lineage>
        <taxon>Bacteria</taxon>
        <taxon>Bacillati</taxon>
        <taxon>Cyanobacteriota</taxon>
        <taxon>Cyanophyceae</taxon>
        <taxon>Oscillatoriophycideae</taxon>
        <taxon>Oscillatoriales</taxon>
        <taxon>Microcoleaceae</taxon>
        <taxon>Microcoleus</taxon>
        <taxon>Microcoleus anatoxicus</taxon>
    </lineage>
</organism>
<dbReference type="InterPro" id="IPR037185">
    <property type="entry name" value="EmrE-like"/>
</dbReference>
<dbReference type="Pfam" id="PF00892">
    <property type="entry name" value="EamA"/>
    <property type="match status" value="2"/>
</dbReference>
<feature type="transmembrane region" description="Helical" evidence="2">
    <location>
        <begin position="330"/>
        <end position="350"/>
    </location>
</feature>
<feature type="transmembrane region" description="Helical" evidence="2">
    <location>
        <begin position="244"/>
        <end position="263"/>
    </location>
</feature>
<feature type="transmembrane region" description="Helical" evidence="2">
    <location>
        <begin position="57"/>
        <end position="78"/>
    </location>
</feature>
<feature type="transmembrane region" description="Helical" evidence="2">
    <location>
        <begin position="129"/>
        <end position="149"/>
    </location>
</feature>
<feature type="transmembrane region" description="Helical" evidence="2">
    <location>
        <begin position="90"/>
        <end position="108"/>
    </location>
</feature>
<dbReference type="Proteomes" id="UP001384579">
    <property type="component" value="Unassembled WGS sequence"/>
</dbReference>
<keyword evidence="5" id="KW-1185">Reference proteome</keyword>
<reference evidence="4 5" key="1">
    <citation type="journal article" date="2020" name="Harmful Algae">
        <title>Molecular and morphological characterization of a novel dihydroanatoxin-a producing Microcoleus species (cyanobacteria) from the Russian River, California, USA.</title>
        <authorList>
            <person name="Conklin K.Y."/>
            <person name="Stancheva R."/>
            <person name="Otten T.G."/>
            <person name="Fadness R."/>
            <person name="Boyer G.L."/>
            <person name="Read B."/>
            <person name="Zhang X."/>
            <person name="Sheath R.G."/>
        </authorList>
    </citation>
    <scope>NUCLEOTIDE SEQUENCE [LARGE SCALE GENOMIC DNA]</scope>
    <source>
        <strain evidence="4 5">PTRS2</strain>
    </source>
</reference>
<feature type="transmembrane region" description="Helical" evidence="2">
    <location>
        <begin position="275"/>
        <end position="297"/>
    </location>
</feature>
<evidence type="ECO:0000259" key="3">
    <source>
        <dbReference type="Pfam" id="PF00892"/>
    </source>
</evidence>